<dbReference type="EMBL" id="WQMT02000005">
    <property type="protein sequence ID" value="KAG9223250.1"/>
    <property type="molecule type" value="Genomic_DNA"/>
</dbReference>
<gene>
    <name evidence="1" type="ORF">CCMSSC00406_0000061</name>
</gene>
<comment type="caution">
    <text evidence="1">The sequence shown here is derived from an EMBL/GenBank/DDBJ whole genome shotgun (WGS) entry which is preliminary data.</text>
</comment>
<reference evidence="1 2" key="1">
    <citation type="journal article" date="2021" name="Appl. Environ. Microbiol.">
        <title>Genetic linkage and physical mapping for an oyster mushroom Pleurotus cornucopiae and QTL analysis for the trait cap color.</title>
        <authorList>
            <person name="Zhang Y."/>
            <person name="Gao W."/>
            <person name="Sonnenberg A."/>
            <person name="Chen Q."/>
            <person name="Zhang J."/>
            <person name="Huang C."/>
        </authorList>
    </citation>
    <scope>NUCLEOTIDE SEQUENCE [LARGE SCALE GENOMIC DNA]</scope>
    <source>
        <strain evidence="1">CCMSSC00406</strain>
    </source>
</reference>
<proteinExistence type="predicted"/>
<evidence type="ECO:0000313" key="2">
    <source>
        <dbReference type="Proteomes" id="UP000824881"/>
    </source>
</evidence>
<keyword evidence="2" id="KW-1185">Reference proteome</keyword>
<organism evidence="1 2">
    <name type="scientific">Pleurotus cornucopiae</name>
    <name type="common">Cornucopia mushroom</name>
    <dbReference type="NCBI Taxonomy" id="5321"/>
    <lineage>
        <taxon>Eukaryota</taxon>
        <taxon>Fungi</taxon>
        <taxon>Dikarya</taxon>
        <taxon>Basidiomycota</taxon>
        <taxon>Agaricomycotina</taxon>
        <taxon>Agaricomycetes</taxon>
        <taxon>Agaricomycetidae</taxon>
        <taxon>Agaricales</taxon>
        <taxon>Pleurotineae</taxon>
        <taxon>Pleurotaceae</taxon>
        <taxon>Pleurotus</taxon>
    </lineage>
</organism>
<sequence length="307" mass="33436">MSQLADFAVAFDDRQPLFILRKSSLVGLWLATFLYGVYVILFGISVYIFWTAGKARNLLLQLSAVFMFSLSTAHMVLDIITTLGMDLETGRYIQSTAIAAVYLHLTNSAIADSVIIYRCYIVWGFNKYFILPIILVITTTGNVDSSLVTKAALTIFSVRGSQPDDSGGAAGKPLPSLVRIISINMLGLHQSLESGAIYSLSLLVFLILSRIELGTRRSVPANSYACELPHSYVVYLAVSQLVGIIPTLIIVRVGLNLRPVHETMSGLHFHSRAVSPGRPLNIALTTEVTSDRVSEVEGEKVPSNSGP</sequence>
<dbReference type="Proteomes" id="UP000824881">
    <property type="component" value="Unassembled WGS sequence"/>
</dbReference>
<evidence type="ECO:0000313" key="1">
    <source>
        <dbReference type="EMBL" id="KAG9223250.1"/>
    </source>
</evidence>
<accession>A0ACB7IYJ8</accession>
<name>A0ACB7IYJ8_PLECO</name>
<protein>
    <submittedName>
        <fullName evidence="1">Uncharacterized protein</fullName>
    </submittedName>
</protein>